<protein>
    <submittedName>
        <fullName evidence="1">Uncharacterized protein</fullName>
    </submittedName>
</protein>
<dbReference type="PROSITE" id="PS50096">
    <property type="entry name" value="IQ"/>
    <property type="match status" value="2"/>
</dbReference>
<dbReference type="GO" id="GO:0005516">
    <property type="term" value="F:calmodulin binding"/>
    <property type="evidence" value="ECO:0007669"/>
    <property type="project" value="TreeGrafter"/>
</dbReference>
<dbReference type="Pfam" id="PF00612">
    <property type="entry name" value="IQ"/>
    <property type="match status" value="3"/>
</dbReference>
<keyword evidence="2" id="KW-1185">Reference proteome</keyword>
<evidence type="ECO:0000313" key="2">
    <source>
        <dbReference type="Proteomes" id="UP000694545"/>
    </source>
</evidence>
<reference evidence="1" key="1">
    <citation type="submission" date="2025-08" db="UniProtKB">
        <authorList>
            <consortium name="Ensembl"/>
        </authorList>
    </citation>
    <scope>IDENTIFICATION</scope>
</reference>
<dbReference type="Ensembl" id="ENSVKKT00000023357.1">
    <property type="protein sequence ID" value="ENSVKKP00000022792.1"/>
    <property type="gene ID" value="ENSVKKG00000015145.1"/>
</dbReference>
<reference evidence="1" key="2">
    <citation type="submission" date="2025-09" db="UniProtKB">
        <authorList>
            <consortium name="Ensembl"/>
        </authorList>
    </citation>
    <scope>IDENTIFICATION</scope>
</reference>
<accession>A0A8D2Q6B5</accession>
<proteinExistence type="predicted"/>
<sequence>MYSDSRFPVSYFQYAIIIQKWWRGTLVRRSLQQAIRCALVIQKWWRSAFRQAQEKKRAMALVIYIWSEKTTVLLQSMLRMWLMKTRYKRYQHAAQVIQNNWRESWHHPEKYCTILALLKAAKWLENTGKAPGGRQWCVKAPQTSASARS</sequence>
<evidence type="ECO:0000313" key="1">
    <source>
        <dbReference type="Ensembl" id="ENSVKKP00000022792.1"/>
    </source>
</evidence>
<organism evidence="1 2">
    <name type="scientific">Varanus komodoensis</name>
    <name type="common">Komodo dragon</name>
    <dbReference type="NCBI Taxonomy" id="61221"/>
    <lineage>
        <taxon>Eukaryota</taxon>
        <taxon>Metazoa</taxon>
        <taxon>Chordata</taxon>
        <taxon>Craniata</taxon>
        <taxon>Vertebrata</taxon>
        <taxon>Euteleostomi</taxon>
        <taxon>Lepidosauria</taxon>
        <taxon>Squamata</taxon>
        <taxon>Bifurcata</taxon>
        <taxon>Unidentata</taxon>
        <taxon>Episquamata</taxon>
        <taxon>Toxicofera</taxon>
        <taxon>Anguimorpha</taxon>
        <taxon>Paleoanguimorpha</taxon>
        <taxon>Varanoidea</taxon>
        <taxon>Varanidae</taxon>
        <taxon>Varanus</taxon>
    </lineage>
</organism>
<dbReference type="InterPro" id="IPR039887">
    <property type="entry name" value="IQCF"/>
</dbReference>
<dbReference type="InterPro" id="IPR000048">
    <property type="entry name" value="IQ_motif_EF-hand-BS"/>
</dbReference>
<dbReference type="AlphaFoldDB" id="A0A8D2Q6B5"/>
<dbReference type="Proteomes" id="UP000694545">
    <property type="component" value="Unplaced"/>
</dbReference>
<dbReference type="PANTHER" id="PTHR21633">
    <property type="entry name" value="IQ MOTIF CONTAINING F"/>
    <property type="match status" value="1"/>
</dbReference>
<name>A0A8D2Q6B5_VARKO</name>
<dbReference type="PANTHER" id="PTHR21633:SF10">
    <property type="entry name" value="IQ MOTIF CONTAINING F4"/>
    <property type="match status" value="1"/>
</dbReference>
<dbReference type="Gene3D" id="1.20.5.190">
    <property type="match status" value="2"/>
</dbReference>